<feature type="region of interest" description="Disordered" evidence="1">
    <location>
        <begin position="974"/>
        <end position="999"/>
    </location>
</feature>
<evidence type="ECO:0000313" key="2">
    <source>
        <dbReference type="EMBL" id="CAI9729692.1"/>
    </source>
</evidence>
<sequence length="1521" mass="172562">MVSSYSIKIDGNQIQSSNLSCALVPGRSNSTYYEPVWDYIWIRRSCMFGRVFSDRYCLCIPTQLMRNTRRNTPNTCIFRGSKTYTRRIDPKNSYYQERVKTRKWAPKTCTSGLVFSPTHCRCIEDSRETCQYPGAITRTRKRDTDVNYFQQLTNSNTWERKRCYSGATFSLTKCYCTFGGSPVIVTTPEPENDIKICKHPKYGYFRKRDSNPQFYFQINNNKAWEKRACAVGGTFNSAICDCTYVKPTSESETTPKVEPEIPQKFCWDALSKTRRGTFRDERYYYELKGNTWKVIACQNGYIFSHDRCCCVLKSQITTPRTEPTGEPETEPTGEPETPFKVCPHKPSQSIRRATTNPQIYELKTTGGKWVKISCEAANQFNVKKCCCVPTGTTAQPEGTTKFSPKYCLDKLSSKRRATFRNERHYYELTDSLWRLEACKNGKIFSYEECCCVLKSKQTTNPWTEPTSEPKTEPTSKPETEPTGEPETEPTGEPEAQFQICPHNSSQSIRRGTKNPQIYEQVNKQGKWERKLCNGASRFNVKKCCCISPGEPETEPTGEPETPFEVCWHKSSQSKRRVTANPQIYEQKTTGGKWERKLCNGASRFNAKKCCCVSPGEPETEPTGEPETEPTGEPETPFEVCWHKSSQSKRRVTANPQIYEQKTTGGKWERKLCNGASRFNAKKCCCVSPGEPETEPTGEPETLFEVCRHKPSQSIRRSTTNPQIYEQVNKQRKWERKICNGASRFNAKKCCCVSPGEPETEPTGEPETEPTGEPETPFEVCWHKSSQSKRRATANPQIYEQKTTGGKWERKLCNGASRFSAKKCCCVSPGEPETEPTGEPETEPTGEPEAQFQICPHNSSQSIRRGTKNPQIYEQVNKQGKWERKLCNGASRFNAKKCCCVSPGEPETEPTGEPETEPTGEPETPFEVCWHKSSQSKRRATANPQIYEQKTTGGKWERKLCNGASRFSAKKCCCVSPGEPETEPTGEPETEPTGEPEAQFQICPHNSSQSIRRGTKNPQIYEQVNKQGKWERKLCNGASRFNAKKCCCVSPGEPETEPTGEPETEPTGEPEAQFQICPHNSSQSIRRGTKNPQIYEQVNKQGKWERKLCNGASRFNAKKCCCVSPGEPETEPTGEPETPFEVCSHKPSQSIRRGTKNPQIYEQVNKQRKWERKICNGASRFNAKKCCCVSTGTTPAQPEGEPEHKPETEPTGKPETEPEGKPEGEPEIAEKICHHKPSKIQRKTFKVELFYYEKTGNTWMLKVCQNGYIFSYEECCCALKSKQIANPETEPEGKPESEPEGEPEGEPKPENEVQHAYCIDVISRAIRKNTTNPKQYKQLSSSFKWEVKYCPHSKRFSFKICCCVPVTPGQPEGEPEGKPETEPEGKPETEPEGKPEELFKICPHKPSESIRRNTTNPQFYEQMTIRNEWVKMSCGDASRFDVDQCSCIPTEKTTPTTTQRSYDTAQANIACKVGNGPLRKTDSDLRRYSEKVAGRWEDRICYSGGIFNKLICGCVYLKKIQK</sequence>
<feature type="compositionally biased region" description="Acidic residues" evidence="1">
    <location>
        <begin position="757"/>
        <end position="771"/>
    </location>
</feature>
<feature type="compositionally biased region" description="Acidic residues" evidence="1">
    <location>
        <begin position="617"/>
        <end position="631"/>
    </location>
</feature>
<accession>A0AA36BAC7</accession>
<dbReference type="Proteomes" id="UP001162480">
    <property type="component" value="Chromosome 11"/>
</dbReference>
<feature type="compositionally biased region" description="Acidic residues" evidence="1">
    <location>
        <begin position="1053"/>
        <end position="1067"/>
    </location>
</feature>
<feature type="region of interest" description="Disordered" evidence="1">
    <location>
        <begin position="1127"/>
        <end position="1152"/>
    </location>
</feature>
<feature type="region of interest" description="Disordered" evidence="1">
    <location>
        <begin position="826"/>
        <end position="851"/>
    </location>
</feature>
<evidence type="ECO:0000256" key="1">
    <source>
        <dbReference type="SAM" id="MobiDB-lite"/>
    </source>
</evidence>
<feature type="compositionally biased region" description="Basic and acidic residues" evidence="1">
    <location>
        <begin position="1200"/>
        <end position="1224"/>
    </location>
</feature>
<feature type="region of interest" description="Disordered" evidence="1">
    <location>
        <begin position="460"/>
        <end position="497"/>
    </location>
</feature>
<feature type="region of interest" description="Disordered" evidence="1">
    <location>
        <begin position="318"/>
        <end position="341"/>
    </location>
</feature>
<feature type="compositionally biased region" description="Acidic residues" evidence="1">
    <location>
        <begin position="831"/>
        <end position="845"/>
    </location>
</feature>
<keyword evidence="3" id="KW-1185">Reference proteome</keyword>
<protein>
    <submittedName>
        <fullName evidence="2">Uncharacterized protein</fullName>
    </submittedName>
</protein>
<gene>
    <name evidence="2" type="ORF">OCTVUL_1B017655</name>
</gene>
<feature type="compositionally biased region" description="Acidic residues" evidence="1">
    <location>
        <begin position="905"/>
        <end position="919"/>
    </location>
</feature>
<feature type="region of interest" description="Disordered" evidence="1">
    <location>
        <begin position="1286"/>
        <end position="1312"/>
    </location>
</feature>
<feature type="region of interest" description="Disordered" evidence="1">
    <location>
        <begin position="614"/>
        <end position="635"/>
    </location>
</feature>
<feature type="region of interest" description="Disordered" evidence="1">
    <location>
        <begin position="1192"/>
        <end position="1224"/>
    </location>
</feature>
<name>A0AA36BAC7_OCTVU</name>
<evidence type="ECO:0000313" key="3">
    <source>
        <dbReference type="Proteomes" id="UP001162480"/>
    </source>
</evidence>
<feature type="region of interest" description="Disordered" evidence="1">
    <location>
        <begin position="1050"/>
        <end position="1073"/>
    </location>
</feature>
<organism evidence="2 3">
    <name type="scientific">Octopus vulgaris</name>
    <name type="common">Common octopus</name>
    <dbReference type="NCBI Taxonomy" id="6645"/>
    <lineage>
        <taxon>Eukaryota</taxon>
        <taxon>Metazoa</taxon>
        <taxon>Spiralia</taxon>
        <taxon>Lophotrochozoa</taxon>
        <taxon>Mollusca</taxon>
        <taxon>Cephalopoda</taxon>
        <taxon>Coleoidea</taxon>
        <taxon>Octopodiformes</taxon>
        <taxon>Octopoda</taxon>
        <taxon>Incirrata</taxon>
        <taxon>Octopodidae</taxon>
        <taxon>Octopus</taxon>
    </lineage>
</organism>
<feature type="region of interest" description="Disordered" evidence="1">
    <location>
        <begin position="754"/>
        <end position="775"/>
    </location>
</feature>
<dbReference type="PANTHER" id="PTHR34403">
    <property type="entry name" value="TOL-PAL SYSTEM PROTEIN TOLA"/>
    <property type="match status" value="1"/>
</dbReference>
<feature type="compositionally biased region" description="Basic and acidic residues" evidence="1">
    <location>
        <begin position="1374"/>
        <end position="1397"/>
    </location>
</feature>
<proteinExistence type="predicted"/>
<feature type="compositionally biased region" description="Acidic residues" evidence="1">
    <location>
        <begin position="481"/>
        <end position="491"/>
    </location>
</feature>
<feature type="region of interest" description="Disordered" evidence="1">
    <location>
        <begin position="1368"/>
        <end position="1397"/>
    </location>
</feature>
<dbReference type="EMBL" id="OX597824">
    <property type="protein sequence ID" value="CAI9729692.1"/>
    <property type="molecule type" value="Genomic_DNA"/>
</dbReference>
<dbReference type="InterPro" id="IPR050972">
    <property type="entry name" value="SDr-like"/>
</dbReference>
<reference evidence="2" key="1">
    <citation type="submission" date="2023-08" db="EMBL/GenBank/DDBJ databases">
        <authorList>
            <person name="Alioto T."/>
            <person name="Alioto T."/>
            <person name="Gomez Garrido J."/>
        </authorList>
    </citation>
    <scope>NUCLEOTIDE SEQUENCE</scope>
</reference>
<feature type="compositionally biased region" description="Basic and acidic residues" evidence="1">
    <location>
        <begin position="467"/>
        <end position="479"/>
    </location>
</feature>
<feature type="region of interest" description="Disordered" evidence="1">
    <location>
        <begin position="902"/>
        <end position="925"/>
    </location>
</feature>
<dbReference type="PANTHER" id="PTHR34403:SF17">
    <property type="entry name" value="RETINITIS PIGMENTOSA 1-LIKE 1 PROTEIN-LIKE"/>
    <property type="match status" value="1"/>
</dbReference>
<feature type="compositionally biased region" description="Acidic residues" evidence="1">
    <location>
        <begin position="979"/>
        <end position="993"/>
    </location>
</feature>